<sequence length="182" mass="20732">MRSQEYRQIDFQRTHRRGAEDFHNTPTWGIARAIKNLVEEEGPIHKDVVKRRIAGLFQVRMGSRISQKLDDAILNAEMKNGVKANGNFLWSENGKNATLRIYNGGKSKRLIEHIPLQEIALAIIECVQNSISISEDDLVKETARLFGLRATRKVSTKIKRVIRILISANKLTQKSEKILMGL</sequence>
<evidence type="ECO:0000259" key="1">
    <source>
        <dbReference type="Pfam" id="PF11784"/>
    </source>
</evidence>
<dbReference type="InterPro" id="IPR021754">
    <property type="entry name" value="DUF3320"/>
</dbReference>
<dbReference type="AlphaFoldDB" id="A0A3B0UH76"/>
<dbReference type="EMBL" id="UOEU01000048">
    <property type="protein sequence ID" value="VAW30381.1"/>
    <property type="molecule type" value="Genomic_DNA"/>
</dbReference>
<proteinExistence type="predicted"/>
<protein>
    <recommendedName>
        <fullName evidence="1">DUF3320 domain-containing protein</fullName>
    </recommendedName>
</protein>
<dbReference type="Pfam" id="PF11784">
    <property type="entry name" value="DUF3320"/>
    <property type="match status" value="1"/>
</dbReference>
<organism evidence="2">
    <name type="scientific">hydrothermal vent metagenome</name>
    <dbReference type="NCBI Taxonomy" id="652676"/>
    <lineage>
        <taxon>unclassified sequences</taxon>
        <taxon>metagenomes</taxon>
        <taxon>ecological metagenomes</taxon>
    </lineage>
</organism>
<name>A0A3B0UH76_9ZZZZ</name>
<accession>A0A3B0UH76</accession>
<feature type="domain" description="DUF3320" evidence="1">
    <location>
        <begin position="21"/>
        <end position="66"/>
    </location>
</feature>
<gene>
    <name evidence="2" type="ORF">MNBD_CHLOROFLEXI01-3046</name>
</gene>
<reference evidence="2" key="1">
    <citation type="submission" date="2018-06" db="EMBL/GenBank/DDBJ databases">
        <authorList>
            <person name="Zhirakovskaya E."/>
        </authorList>
    </citation>
    <scope>NUCLEOTIDE SEQUENCE</scope>
</reference>
<evidence type="ECO:0000313" key="2">
    <source>
        <dbReference type="EMBL" id="VAW30381.1"/>
    </source>
</evidence>